<evidence type="ECO:0000256" key="6">
    <source>
        <dbReference type="ARBA" id="ARBA00022553"/>
    </source>
</evidence>
<dbReference type="InterPro" id="IPR041615">
    <property type="entry name" value="Desmoplakin_SH3"/>
</dbReference>
<keyword evidence="4" id="KW-0488">Methylation</keyword>
<dbReference type="AlphaFoldDB" id="A0A2D4HDB9"/>
<dbReference type="PANTHER" id="PTHR23169">
    <property type="entry name" value="ENVOPLAKIN"/>
    <property type="match status" value="1"/>
</dbReference>
<keyword evidence="5" id="KW-0963">Cytoplasm</keyword>
<feature type="coiled-coil region" evidence="9">
    <location>
        <begin position="419"/>
        <end position="449"/>
    </location>
</feature>
<reference evidence="11" key="2">
    <citation type="submission" date="2017-11" db="EMBL/GenBank/DDBJ databases">
        <title>Coralsnake Venomics: Analyses of Venom Gland Transcriptomes and Proteomes of Six Brazilian Taxa.</title>
        <authorList>
            <person name="Aird S.D."/>
            <person name="Jorge da Silva N."/>
            <person name="Qiu L."/>
            <person name="Villar-Briones A."/>
            <person name="Aparecida-Saddi V."/>
            <person name="Campos-Telles M.P."/>
            <person name="Grau M."/>
            <person name="Mikheyev A.S."/>
        </authorList>
    </citation>
    <scope>NUCLEOTIDE SEQUENCE</scope>
    <source>
        <tissue evidence="11">Venom_gland</tissue>
    </source>
</reference>
<dbReference type="GO" id="GO:0005882">
    <property type="term" value="C:intermediate filament"/>
    <property type="evidence" value="ECO:0007669"/>
    <property type="project" value="TreeGrafter"/>
</dbReference>
<dbReference type="PANTHER" id="PTHR23169:SF26">
    <property type="entry name" value="DESMOPLAKIN"/>
    <property type="match status" value="1"/>
</dbReference>
<dbReference type="GO" id="GO:0042060">
    <property type="term" value="P:wound healing"/>
    <property type="evidence" value="ECO:0007669"/>
    <property type="project" value="TreeGrafter"/>
</dbReference>
<feature type="domain" description="SH3" evidence="10">
    <location>
        <begin position="466"/>
        <end position="523"/>
    </location>
</feature>
<evidence type="ECO:0000256" key="2">
    <source>
        <dbReference type="ARBA" id="ARBA00009109"/>
    </source>
</evidence>
<dbReference type="InterPro" id="IPR043197">
    <property type="entry name" value="Plakin"/>
</dbReference>
<dbReference type="GO" id="GO:0005737">
    <property type="term" value="C:cytoplasm"/>
    <property type="evidence" value="ECO:0007669"/>
    <property type="project" value="UniProtKB-SubCell"/>
</dbReference>
<dbReference type="FunFam" id="2.30.30.40:FF:000102">
    <property type="entry name" value="Desmoplakin a"/>
    <property type="match status" value="1"/>
</dbReference>
<dbReference type="FunFam" id="1.20.58.60:FF:000125">
    <property type="entry name" value="Desmoplakin"/>
    <property type="match status" value="1"/>
</dbReference>
<dbReference type="Pfam" id="PF21019">
    <property type="entry name" value="Spectrin_3"/>
    <property type="match status" value="1"/>
</dbReference>
<dbReference type="GO" id="GO:0045104">
    <property type="term" value="P:intermediate filament cytoskeleton organization"/>
    <property type="evidence" value="ECO:0007669"/>
    <property type="project" value="InterPro"/>
</dbReference>
<dbReference type="Pfam" id="PF21097">
    <property type="entry name" value="SR_plectin_7"/>
    <property type="match status" value="1"/>
</dbReference>
<comment type="similarity">
    <text evidence="2">Belongs to the plakin or cytolinker family.</text>
</comment>
<evidence type="ECO:0000256" key="7">
    <source>
        <dbReference type="ARBA" id="ARBA00022737"/>
    </source>
</evidence>
<evidence type="ECO:0000313" key="11">
    <source>
        <dbReference type="EMBL" id="LAA69947.1"/>
    </source>
</evidence>
<proteinExistence type="inferred from homology"/>
<dbReference type="Gene3D" id="1.20.58.1060">
    <property type="match status" value="1"/>
</dbReference>
<accession>A0A2D4HDB9</accession>
<dbReference type="EMBL" id="IACK01012133">
    <property type="protein sequence ID" value="LAA69947.1"/>
    <property type="molecule type" value="Transcribed_RNA"/>
</dbReference>
<evidence type="ECO:0000256" key="3">
    <source>
        <dbReference type="ARBA" id="ARBA00022443"/>
    </source>
</evidence>
<keyword evidence="9" id="KW-0175">Coiled coil</keyword>
<evidence type="ECO:0000256" key="1">
    <source>
        <dbReference type="ARBA" id="ARBA00004496"/>
    </source>
</evidence>
<organism evidence="11">
    <name type="scientific">Micrurus lemniscatus lemniscatus</name>
    <dbReference type="NCBI Taxonomy" id="129467"/>
    <lineage>
        <taxon>Eukaryota</taxon>
        <taxon>Metazoa</taxon>
        <taxon>Chordata</taxon>
        <taxon>Craniata</taxon>
        <taxon>Vertebrata</taxon>
        <taxon>Euteleostomi</taxon>
        <taxon>Lepidosauria</taxon>
        <taxon>Squamata</taxon>
        <taxon>Bifurcata</taxon>
        <taxon>Unidentata</taxon>
        <taxon>Episquamata</taxon>
        <taxon>Toxicofera</taxon>
        <taxon>Serpentes</taxon>
        <taxon>Colubroidea</taxon>
        <taxon>Elapidae</taxon>
        <taxon>Elapinae</taxon>
        <taxon>Micrurus</taxon>
    </lineage>
</organism>
<evidence type="ECO:0000256" key="5">
    <source>
        <dbReference type="ARBA" id="ARBA00022490"/>
    </source>
</evidence>
<sequence>MSINGSHPRLNTLGRMVRAESGPDMRYDMNSHMMMGGGGGGGGSSHTHKMYYVQKSYVGDINSEGYTQNGTATVSRRQNTIQDLLQACSDCLMRAELIVQPELKYGEGIQISRNRELEDCFGQANEHMDILDGLIREMRQMGQPCDLYQKRLLQLQEQMRALYKAISVPRVRRASSKGGYSSQSASGWDEYTRRVTTECLNWMRQQKAEMELIKWGFDAAAIEQQITEHRRFHNSIGDYRWHLDKVKTDLREKAAVHQLEEEYEYLLRFSFERMDQLRQLQGIIQATSREIMWINDCEEEELLYDWSDRNTDIARKQEAFSKRMSQLEVKEKELNKLKQECDQLVLSQHPASDKIEAYMDTLQTQWSWILQITKCIDVHLKENAAYFQFFEEAQSTENYLKNLQDAIRKRFICDKNMSLHVLLEQIKELEAEREKILEYKRQVQNLVNKSKKIVQLKPRNPDYKSNKPIILRALCDYKQDLKTMRKGDECILKDNTERSKWHVTGPGGLDMLVPSVSLIIPPPNPLAVDLATKIEQYYDAIMALWNQLYINMKSLVSWHYCMIDVEKIRAMTIAKLKTMRKEDYQRIIADLEIHYQEFIRNSQGSEMFGDDDKRKMQTQITDAQKHYQKLVIQILPQTHTAPPIVTEVITIEREKQETWLLMELQKLRRQIENCELRMVQRTPFQLDQGATHNLSVRISELESIQIESQSMADALNRQKDYLPNFRGSEKYHYLQSEISALFQKLENINGVSACYLDSLNALRSLLQAILQTDDVIRVFEIRLTEEDTLSLDPDKVEAYRVCLKKMKADLSMKKSLLGTLEAELQKALQVHSQSSQTYPHYDLDLGKFADRVCQLTDRWQRLEKQLDDRFVF</sequence>
<comment type="subcellular location">
    <subcellularLocation>
        <location evidence="1">Cytoplasm</location>
    </subcellularLocation>
</comment>
<keyword evidence="6" id="KW-0597">Phosphoprotein</keyword>
<dbReference type="GO" id="GO:0043588">
    <property type="term" value="P:skin development"/>
    <property type="evidence" value="ECO:0007669"/>
    <property type="project" value="TreeGrafter"/>
</dbReference>
<feature type="coiled-coil region" evidence="9">
    <location>
        <begin position="320"/>
        <end position="347"/>
    </location>
</feature>
<evidence type="ECO:0000259" key="10">
    <source>
        <dbReference type="PROSITE" id="PS50002"/>
    </source>
</evidence>
<dbReference type="Pfam" id="PF17902">
    <property type="entry name" value="SH3_10"/>
    <property type="match status" value="1"/>
</dbReference>
<dbReference type="GO" id="GO:0005198">
    <property type="term" value="F:structural molecule activity"/>
    <property type="evidence" value="ECO:0007669"/>
    <property type="project" value="TreeGrafter"/>
</dbReference>
<keyword evidence="7" id="KW-0677">Repeat</keyword>
<dbReference type="SUPFAM" id="SSF46966">
    <property type="entry name" value="Spectrin repeat"/>
    <property type="match status" value="3"/>
</dbReference>
<dbReference type="InterPro" id="IPR041573">
    <property type="entry name" value="Desmoplakin_Spectrin-like"/>
</dbReference>
<dbReference type="PROSITE" id="PS50002">
    <property type="entry name" value="SH3"/>
    <property type="match status" value="1"/>
</dbReference>
<reference evidence="11" key="1">
    <citation type="submission" date="2017-07" db="EMBL/GenBank/DDBJ databases">
        <authorList>
            <person name="Mikheyev A."/>
            <person name="Grau M."/>
        </authorList>
    </citation>
    <scope>NUCLEOTIDE SEQUENCE</scope>
    <source>
        <tissue evidence="11">Venom_gland</tissue>
    </source>
</reference>
<keyword evidence="3 8" id="KW-0728">SH3 domain</keyword>
<dbReference type="FunFam" id="1.20.58.60:FF:000123">
    <property type="entry name" value="Desmoplakin a"/>
    <property type="match status" value="1"/>
</dbReference>
<dbReference type="Gene3D" id="2.30.30.40">
    <property type="entry name" value="SH3 Domains"/>
    <property type="match status" value="1"/>
</dbReference>
<dbReference type="GO" id="GO:0098609">
    <property type="term" value="P:cell-cell adhesion"/>
    <property type="evidence" value="ECO:0007669"/>
    <property type="project" value="TreeGrafter"/>
</dbReference>
<dbReference type="GO" id="GO:0005886">
    <property type="term" value="C:plasma membrane"/>
    <property type="evidence" value="ECO:0007669"/>
    <property type="project" value="TreeGrafter"/>
</dbReference>
<evidence type="ECO:0000256" key="9">
    <source>
        <dbReference type="SAM" id="Coils"/>
    </source>
</evidence>
<dbReference type="InterPro" id="IPR018159">
    <property type="entry name" value="Spectrin/alpha-actinin"/>
</dbReference>
<dbReference type="Pfam" id="PF18373">
    <property type="entry name" value="Spectrin_2"/>
    <property type="match status" value="1"/>
</dbReference>
<dbReference type="Gene3D" id="1.20.58.60">
    <property type="match status" value="2"/>
</dbReference>
<dbReference type="CDD" id="cd00176">
    <property type="entry name" value="SPEC"/>
    <property type="match status" value="1"/>
</dbReference>
<dbReference type="InterPro" id="IPR001452">
    <property type="entry name" value="SH3_domain"/>
</dbReference>
<evidence type="ECO:0000256" key="8">
    <source>
        <dbReference type="PROSITE-ProRule" id="PRU00192"/>
    </source>
</evidence>
<protein>
    <recommendedName>
        <fullName evidence="10">SH3 domain-containing protein</fullName>
    </recommendedName>
</protein>
<dbReference type="GO" id="GO:0014704">
    <property type="term" value="C:intercalated disc"/>
    <property type="evidence" value="ECO:0007669"/>
    <property type="project" value="TreeGrafter"/>
</dbReference>
<evidence type="ECO:0000256" key="4">
    <source>
        <dbReference type="ARBA" id="ARBA00022481"/>
    </source>
</evidence>
<name>A0A2D4HDB9_MICLE</name>